<sequence>MLNYDSIYDINLINFNSLNLFLFIILTLICAILIDITFGELPVKIHPVVIIGHIINFFKNIFIKINNKISGLLLVVFTSIITLTIVALLIFFSTFNLIIYFIIFTILLSSTFSIKMLLETAINVKNNLDESLEKARESVSYLVSRNTQELTESFIVSATIESMTENITDSYVAPIFYYFIFGSLLLIFSNNNFIILLLLISFFYRISNTLDAMVGYETDELKIIGYIPAKLDDVLNYIPSRIAGIYIVISSCLLKYNYKNSYKMFKRDAKNCPSPNSGFTMATTAGALDIQLIKKETYVLGDKNKEIDSTDINKAVKLSKITMFLFTITIIFLLTIIYVIS</sequence>
<feature type="transmembrane region" description="Helical" evidence="11">
    <location>
        <begin position="20"/>
        <end position="39"/>
    </location>
</feature>
<gene>
    <name evidence="12" type="primary">cbiB</name>
    <name evidence="11" type="synonym">cobD</name>
    <name evidence="12" type="ORF">MBORA_07540</name>
</gene>
<feature type="transmembrane region" description="Helical" evidence="11">
    <location>
        <begin position="175"/>
        <end position="204"/>
    </location>
</feature>
<dbReference type="PANTHER" id="PTHR34308:SF1">
    <property type="entry name" value="COBALAMIN BIOSYNTHESIS PROTEIN CBIB"/>
    <property type="match status" value="1"/>
</dbReference>
<dbReference type="PANTHER" id="PTHR34308">
    <property type="entry name" value="COBALAMIN BIOSYNTHESIS PROTEIN CBIB"/>
    <property type="match status" value="1"/>
</dbReference>
<feature type="transmembrane region" description="Helical" evidence="11">
    <location>
        <begin position="98"/>
        <end position="118"/>
    </location>
</feature>
<keyword evidence="7 11" id="KW-0169">Cobalamin biosynthesis</keyword>
<dbReference type="Pfam" id="PF03186">
    <property type="entry name" value="CobD_Cbib"/>
    <property type="match status" value="1"/>
</dbReference>
<dbReference type="EMBL" id="LWMU01000054">
    <property type="protein sequence ID" value="KZX13268.1"/>
    <property type="molecule type" value="Genomic_DNA"/>
</dbReference>
<dbReference type="GO" id="GO:0048472">
    <property type="term" value="F:threonine-phosphate decarboxylase activity"/>
    <property type="evidence" value="ECO:0007669"/>
    <property type="project" value="InterPro"/>
</dbReference>
<organism evidence="12 13">
    <name type="scientific">Methanobrevibacter oralis</name>
    <dbReference type="NCBI Taxonomy" id="66851"/>
    <lineage>
        <taxon>Archaea</taxon>
        <taxon>Methanobacteriati</taxon>
        <taxon>Methanobacteriota</taxon>
        <taxon>Methanomada group</taxon>
        <taxon>Methanobacteria</taxon>
        <taxon>Methanobacteriales</taxon>
        <taxon>Methanobacteriaceae</taxon>
        <taxon>Methanobrevibacter</taxon>
    </lineage>
</organism>
<dbReference type="NCBIfam" id="TIGR00380">
    <property type="entry name" value="cobal_cbiB"/>
    <property type="match status" value="1"/>
</dbReference>
<keyword evidence="9 11" id="KW-1133">Transmembrane helix</keyword>
<evidence type="ECO:0000256" key="3">
    <source>
        <dbReference type="ARBA" id="ARBA00004953"/>
    </source>
</evidence>
<evidence type="ECO:0000256" key="4">
    <source>
        <dbReference type="ARBA" id="ARBA00006263"/>
    </source>
</evidence>
<comment type="function">
    <text evidence="1 11">Converts cobyric acid to cobinamide by the addition of aminopropanol on the F carboxylic group.</text>
</comment>
<keyword evidence="8 11" id="KW-0812">Transmembrane</keyword>
<dbReference type="GO" id="GO:0009236">
    <property type="term" value="P:cobalamin biosynthetic process"/>
    <property type="evidence" value="ECO:0007669"/>
    <property type="project" value="UniProtKB-UniRule"/>
</dbReference>
<proteinExistence type="inferred from homology"/>
<dbReference type="PATRIC" id="fig|66851.6.peg.829"/>
<evidence type="ECO:0000256" key="9">
    <source>
        <dbReference type="ARBA" id="ARBA00022989"/>
    </source>
</evidence>
<dbReference type="Proteomes" id="UP000077428">
    <property type="component" value="Unassembled WGS sequence"/>
</dbReference>
<dbReference type="OrthoDB" id="46105at2157"/>
<dbReference type="InterPro" id="IPR004485">
    <property type="entry name" value="Cobalamin_biosynth_CobD/CbiB"/>
</dbReference>
<evidence type="ECO:0000256" key="1">
    <source>
        <dbReference type="ARBA" id="ARBA00003384"/>
    </source>
</evidence>
<dbReference type="GO" id="GO:0015420">
    <property type="term" value="F:ABC-type vitamin B12 transporter activity"/>
    <property type="evidence" value="ECO:0007669"/>
    <property type="project" value="UniProtKB-UniRule"/>
</dbReference>
<feature type="transmembrane region" description="Helical" evidence="11">
    <location>
        <begin position="45"/>
        <end position="62"/>
    </location>
</feature>
<evidence type="ECO:0000256" key="7">
    <source>
        <dbReference type="ARBA" id="ARBA00022573"/>
    </source>
</evidence>
<keyword evidence="10 11" id="KW-0472">Membrane</keyword>
<dbReference type="STRING" id="66851.MBORA_07540"/>
<comment type="pathway">
    <text evidence="3 11">Cofactor biosynthesis; adenosylcobalamin biosynthesis.</text>
</comment>
<feature type="transmembrane region" description="Helical" evidence="11">
    <location>
        <begin position="69"/>
        <end position="92"/>
    </location>
</feature>
<dbReference type="UniPathway" id="UPA00148"/>
<evidence type="ECO:0000256" key="5">
    <source>
        <dbReference type="ARBA" id="ARBA00016185"/>
    </source>
</evidence>
<evidence type="ECO:0000256" key="11">
    <source>
        <dbReference type="HAMAP-Rule" id="MF_00024"/>
    </source>
</evidence>
<name>A0A166BFA6_METOA</name>
<comment type="similarity">
    <text evidence="4 11">Belongs to the CobD/CbiB family.</text>
</comment>
<reference evidence="13" key="1">
    <citation type="journal article" date="2016" name="Genome Announc.">
        <title>Draft Genome Sequences of Methanobrevibacter curvatus DSM11111, Methanobrevibacter cuticularis DSM11139, Methanobrevibacter filiformis DSM11501, and Methanobrevibacter oralis DSM7256.</title>
        <authorList>
            <person name="Poehlein A."/>
            <person name="Seedorf H."/>
        </authorList>
    </citation>
    <scope>NUCLEOTIDE SEQUENCE [LARGE SCALE GENOMIC DNA]</scope>
    <source>
        <strain evidence="13">DSM 7256 / JCM 30027 / ZR</strain>
    </source>
</reference>
<feature type="transmembrane region" description="Helical" evidence="11">
    <location>
        <begin position="238"/>
        <end position="258"/>
    </location>
</feature>
<comment type="caution">
    <text evidence="11">Lacks conserved residue(s) required for the propagation of feature annotation.</text>
</comment>
<keyword evidence="13" id="KW-1185">Reference proteome</keyword>
<evidence type="ECO:0000256" key="10">
    <source>
        <dbReference type="ARBA" id="ARBA00023136"/>
    </source>
</evidence>
<feature type="transmembrane region" description="Helical" evidence="11">
    <location>
        <begin position="321"/>
        <end position="340"/>
    </location>
</feature>
<comment type="caution">
    <text evidence="12">The sequence shown here is derived from an EMBL/GenBank/DDBJ whole genome shotgun (WGS) entry which is preliminary data.</text>
</comment>
<accession>A0A166BFA6</accession>
<evidence type="ECO:0000256" key="2">
    <source>
        <dbReference type="ARBA" id="ARBA00004651"/>
    </source>
</evidence>
<dbReference type="NCBIfam" id="NF002281">
    <property type="entry name" value="PRK01209.2-5"/>
    <property type="match status" value="1"/>
</dbReference>
<evidence type="ECO:0000313" key="13">
    <source>
        <dbReference type="Proteomes" id="UP000077428"/>
    </source>
</evidence>
<dbReference type="AlphaFoldDB" id="A0A166BFA6"/>
<keyword evidence="6 11" id="KW-1003">Cell membrane</keyword>
<dbReference type="HAMAP" id="MF_00024">
    <property type="entry name" value="CobD_CbiB"/>
    <property type="match status" value="1"/>
</dbReference>
<evidence type="ECO:0000256" key="6">
    <source>
        <dbReference type="ARBA" id="ARBA00022475"/>
    </source>
</evidence>
<protein>
    <recommendedName>
        <fullName evidence="5 11">Probable cobalamin biosynthesis protein CobD</fullName>
    </recommendedName>
</protein>
<dbReference type="RefSeq" id="WP_063720250.1">
    <property type="nucleotide sequence ID" value="NZ_CAJVUI010000008.1"/>
</dbReference>
<evidence type="ECO:0000256" key="8">
    <source>
        <dbReference type="ARBA" id="ARBA00022692"/>
    </source>
</evidence>
<comment type="subcellular location">
    <subcellularLocation>
        <location evidence="2 11">Cell membrane</location>
        <topology evidence="2 11">Multi-pass membrane protein</topology>
    </subcellularLocation>
</comment>
<evidence type="ECO:0000313" key="12">
    <source>
        <dbReference type="EMBL" id="KZX13268.1"/>
    </source>
</evidence>
<dbReference type="GO" id="GO:0005886">
    <property type="term" value="C:plasma membrane"/>
    <property type="evidence" value="ECO:0007669"/>
    <property type="project" value="UniProtKB-SubCell"/>
</dbReference>